<organism evidence="2">
    <name type="scientific">Sapovirus GII.5</name>
    <dbReference type="NCBI Taxonomy" id="1697443"/>
    <lineage>
        <taxon>Viruses</taxon>
        <taxon>Riboviria</taxon>
        <taxon>Orthornavirae</taxon>
        <taxon>Pisuviricota</taxon>
        <taxon>Pisoniviricetes</taxon>
        <taxon>Picornavirales</taxon>
        <taxon>Caliciviridae</taxon>
        <taxon>Sapovirus</taxon>
        <taxon>Sapovirus sapporoense</taxon>
        <taxon>Sapporo virus</taxon>
    </lineage>
</organism>
<reference evidence="2" key="1">
    <citation type="journal article" date="2018" name="J. Clin. Virol.">
        <title>Genetic diversity of human sapovirus across the Americas.</title>
        <authorList>
            <person name="Diez-Valcarce M."/>
            <person name="Castro C.J."/>
            <person name="Marine R.L."/>
            <person name="Halasa N."/>
            <person name="Mayta H."/>
            <person name="Saito M."/>
            <person name="Tsaknaridis L."/>
            <person name="Pan C.Y."/>
            <person name="Bucardo F."/>
            <person name="Becker-Dreps S."/>
            <person name="Lopez M.R."/>
            <person name="Magana L.C."/>
            <person name="Ng T.F."/>
            <person name="Vinje J."/>
        </authorList>
    </citation>
    <scope>NUCLEOTIDE SEQUENCE</scope>
    <source>
        <strain evidence="2">Hu/US/2015/GII.5/Nashville9387</strain>
    </source>
</reference>
<accession>A0A3G1QS31</accession>
<evidence type="ECO:0000256" key="1">
    <source>
        <dbReference type="SAM" id="MobiDB-lite"/>
    </source>
</evidence>
<proteinExistence type="predicted"/>
<feature type="region of interest" description="Disordered" evidence="1">
    <location>
        <begin position="139"/>
        <end position="166"/>
    </location>
</feature>
<evidence type="ECO:0000313" key="2">
    <source>
        <dbReference type="EMBL" id="AWK57653.1"/>
    </source>
</evidence>
<dbReference type="Pfam" id="PF05752">
    <property type="entry name" value="Calici_MSP"/>
    <property type="match status" value="1"/>
</dbReference>
<dbReference type="InterPro" id="IPR008437">
    <property type="entry name" value="Minor_structural_calicivir"/>
</dbReference>
<dbReference type="EMBL" id="MG012449">
    <property type="protein sequence ID" value="AWK57653.1"/>
    <property type="molecule type" value="Genomic_RNA"/>
</dbReference>
<name>A0A3G1QS31_9CALI</name>
<protein>
    <submittedName>
        <fullName evidence="2">ORF2 protein</fullName>
    </submittedName>
</protein>
<sequence>MSWINAAALGLGSVVDMAGTISSIVAQHRQIDMMAEANRIQQDWVRRQEQLIMRGQDMSRDLSINGPAQRVESLVNAGFTPTDARRMVGGSETVSYGLLDRPILERSILAGISETRHLQNMQGALSAFKTGTGVGTKPAPAGFGNPNYRTGPPKINLGFNPPSTNV</sequence>